<dbReference type="Proteomes" id="UP000297385">
    <property type="component" value="Unassembled WGS sequence"/>
</dbReference>
<gene>
    <name evidence="1" type="ORF">E2553_43435</name>
</gene>
<reference evidence="1 2" key="1">
    <citation type="submission" date="2019-03" db="EMBL/GenBank/DDBJ databases">
        <title>Complete Genome Sequence of Paraburkholderia dipogonis ICMP 19430T, a Nitrogen-fixing Symbiont of the South African Invasive Legume Dipogon lignosus in New Zealand.</title>
        <authorList>
            <person name="De Meyer S.E."/>
        </authorList>
    </citation>
    <scope>NUCLEOTIDE SEQUENCE [LARGE SCALE GENOMIC DNA]</scope>
    <source>
        <strain evidence="1 2">ICMP 19430</strain>
    </source>
</reference>
<dbReference type="InterPro" id="IPR012292">
    <property type="entry name" value="Globin/Proto"/>
</dbReference>
<sequence length="137" mass="15562">MRDLALYHLQRLRLMPLFARVGHRFDCVASQVADFVVESCGERHAHLQAGSGPPLLLDEEGREPWLVQLWHAFDDVGFPPALRADFRGWAEPLSEHRLAPPARHAGRTRYTYDTVRSWFLTPAAGERLAGHATRRSP</sequence>
<protein>
    <submittedName>
        <fullName evidence="1">Oxygen-binding protein</fullName>
    </submittedName>
</protein>
<organism evidence="1 2">
    <name type="scientific">Paraburkholderia dipogonis</name>
    <dbReference type="NCBI Taxonomy" id="1211383"/>
    <lineage>
        <taxon>Bacteria</taxon>
        <taxon>Pseudomonadati</taxon>
        <taxon>Pseudomonadota</taxon>
        <taxon>Betaproteobacteria</taxon>
        <taxon>Burkholderiales</taxon>
        <taxon>Burkholderiaceae</taxon>
        <taxon>Paraburkholderia</taxon>
    </lineage>
</organism>
<evidence type="ECO:0000313" key="2">
    <source>
        <dbReference type="Proteomes" id="UP000297385"/>
    </source>
</evidence>
<dbReference type="Gene3D" id="1.10.490.10">
    <property type="entry name" value="Globins"/>
    <property type="match status" value="1"/>
</dbReference>
<dbReference type="GO" id="GO:0020037">
    <property type="term" value="F:heme binding"/>
    <property type="evidence" value="ECO:0007669"/>
    <property type="project" value="InterPro"/>
</dbReference>
<dbReference type="AlphaFoldDB" id="A0A4Y8MI23"/>
<accession>A0A4Y8MI23</accession>
<dbReference type="EMBL" id="SNVI01000008">
    <property type="protein sequence ID" value="TFE37023.1"/>
    <property type="molecule type" value="Genomic_DNA"/>
</dbReference>
<comment type="caution">
    <text evidence="1">The sequence shown here is derived from an EMBL/GenBank/DDBJ whole genome shotgun (WGS) entry which is preliminary data.</text>
</comment>
<dbReference type="InterPro" id="IPR009050">
    <property type="entry name" value="Globin-like_sf"/>
</dbReference>
<dbReference type="GO" id="GO:0019825">
    <property type="term" value="F:oxygen binding"/>
    <property type="evidence" value="ECO:0007669"/>
    <property type="project" value="InterPro"/>
</dbReference>
<dbReference type="SUPFAM" id="SSF46458">
    <property type="entry name" value="Globin-like"/>
    <property type="match status" value="1"/>
</dbReference>
<name>A0A4Y8MI23_9BURK</name>
<proteinExistence type="predicted"/>
<evidence type="ECO:0000313" key="1">
    <source>
        <dbReference type="EMBL" id="TFE37023.1"/>
    </source>
</evidence>